<dbReference type="AlphaFoldDB" id="A0A934X4D9"/>
<gene>
    <name evidence="2" type="ORF">IPF40_04090</name>
</gene>
<dbReference type="EMBL" id="JADIXZ010000003">
    <property type="protein sequence ID" value="MBK6300254.1"/>
    <property type="molecule type" value="Genomic_DNA"/>
</dbReference>
<dbReference type="InterPro" id="IPR050114">
    <property type="entry name" value="UPF0173_UPF0282_UlaG_hydrolase"/>
</dbReference>
<proteinExistence type="predicted"/>
<dbReference type="SUPFAM" id="SSF56281">
    <property type="entry name" value="Metallo-hydrolase/oxidoreductase"/>
    <property type="match status" value="1"/>
</dbReference>
<evidence type="ECO:0000313" key="3">
    <source>
        <dbReference type="Proteomes" id="UP000718281"/>
    </source>
</evidence>
<evidence type="ECO:0000259" key="1">
    <source>
        <dbReference type="Pfam" id="PF12706"/>
    </source>
</evidence>
<evidence type="ECO:0000313" key="2">
    <source>
        <dbReference type="EMBL" id="MBK6300254.1"/>
    </source>
</evidence>
<accession>A0A934X4D9</accession>
<dbReference type="PANTHER" id="PTHR43546:SF3">
    <property type="entry name" value="UPF0173 METAL-DEPENDENT HYDROLASE MJ1163"/>
    <property type="match status" value="1"/>
</dbReference>
<dbReference type="Gene3D" id="3.60.15.10">
    <property type="entry name" value="Ribonuclease Z/Hydroxyacylglutathione hydrolase-like"/>
    <property type="match status" value="1"/>
</dbReference>
<sequence>MAELSITWLGHSTLRIEVGGARVLTDPVLTHRVGPLSRAVPKPSVRQWADPDVVLLSHLHHDHAHIPSLIRTAPAPILTGAANRAWVIRHRLPGPHPDATPDDWVAITPSVGIRLVRADHESRPMPHRPNDAHGFLIRHDLPTGGHRVVWFAGDTSLYPEMDRLGDLAGADIDVALLPIGGWGPRLSPGHLGPAEAAAAAALSGARHVIGIHYGTLYPRGWPTWHLEWMTRPLVDLASHLPVRAPAATLHPLSPGATANFSSRSGQLELDVVDESGPA</sequence>
<name>A0A934X4D9_9MICO</name>
<protein>
    <submittedName>
        <fullName evidence="2">MBL fold metallo-hydrolase</fullName>
    </submittedName>
</protein>
<dbReference type="PANTHER" id="PTHR43546">
    <property type="entry name" value="UPF0173 METAL-DEPENDENT HYDROLASE MJ1163-RELATED"/>
    <property type="match status" value="1"/>
</dbReference>
<dbReference type="InterPro" id="IPR001279">
    <property type="entry name" value="Metallo-B-lactamas"/>
</dbReference>
<feature type="domain" description="Metallo-beta-lactamase" evidence="1">
    <location>
        <begin position="22"/>
        <end position="213"/>
    </location>
</feature>
<organism evidence="2 3">
    <name type="scientific">Candidatus Phosphoribacter hodrii</name>
    <dbReference type="NCBI Taxonomy" id="2953743"/>
    <lineage>
        <taxon>Bacteria</taxon>
        <taxon>Bacillati</taxon>
        <taxon>Actinomycetota</taxon>
        <taxon>Actinomycetes</taxon>
        <taxon>Micrococcales</taxon>
        <taxon>Dermatophilaceae</taxon>
        <taxon>Candidatus Phosphoribacter</taxon>
    </lineage>
</organism>
<dbReference type="InterPro" id="IPR036866">
    <property type="entry name" value="RibonucZ/Hydroxyglut_hydro"/>
</dbReference>
<reference evidence="2 3" key="1">
    <citation type="submission" date="2020-10" db="EMBL/GenBank/DDBJ databases">
        <title>Connecting structure to function with the recovery of over 1000 high-quality activated sludge metagenome-assembled genomes encoding full-length rRNA genes using long-read sequencing.</title>
        <authorList>
            <person name="Singleton C.M."/>
            <person name="Petriglieri F."/>
            <person name="Kristensen J.M."/>
            <person name="Kirkegaard R.H."/>
            <person name="Michaelsen T.Y."/>
            <person name="Andersen M.H."/>
            <person name="Karst S.M."/>
            <person name="Dueholm M.S."/>
            <person name="Nielsen P.H."/>
            <person name="Albertsen M."/>
        </authorList>
    </citation>
    <scope>NUCLEOTIDE SEQUENCE [LARGE SCALE GENOMIC DNA]</scope>
    <source>
        <strain evidence="2">AalE_18-Q3-R2-46_BAT3C.188</strain>
    </source>
</reference>
<dbReference type="Proteomes" id="UP000718281">
    <property type="component" value="Unassembled WGS sequence"/>
</dbReference>
<comment type="caution">
    <text evidence="2">The sequence shown here is derived from an EMBL/GenBank/DDBJ whole genome shotgun (WGS) entry which is preliminary data.</text>
</comment>
<dbReference type="Pfam" id="PF12706">
    <property type="entry name" value="Lactamase_B_2"/>
    <property type="match status" value="1"/>
</dbReference>